<accession>A0ABS0J7D9</accession>
<sequence length="228" mass="25051">MVVGKVRTSPRISLNKLGEYLVSKPGRRRTIIRDQKEPSDFIVARYAEAKRIIQDCLVSGGADVRPVNRAIEGFSGSYETKWQKDTAILCASALRAFLRMSASIPLNGFNPVRGIDNPEKMNISGVDVSVCPEIILLAPSQDNAIVGGVKLYFSKNNPLTEDASEFVGSVLYRYLSEVTSSESAVSYKNCTVVDVFAGKCFIAPKTYKRNMNDVAAACAEIYHLWNVA</sequence>
<comment type="caution">
    <text evidence="1">The sequence shown here is derived from an EMBL/GenBank/DDBJ whole genome shotgun (WGS) entry which is preliminary data.</text>
</comment>
<dbReference type="EMBL" id="VRYY01000551">
    <property type="protein sequence ID" value="MBG3878366.1"/>
    <property type="molecule type" value="Genomic_DNA"/>
</dbReference>
<dbReference type="Proteomes" id="UP001194469">
    <property type="component" value="Unassembled WGS sequence"/>
</dbReference>
<protein>
    <submittedName>
        <fullName evidence="1">Uncharacterized protein</fullName>
    </submittedName>
</protein>
<dbReference type="RefSeq" id="WP_196610301.1">
    <property type="nucleotide sequence ID" value="NZ_VRYY01000551.1"/>
</dbReference>
<proteinExistence type="predicted"/>
<gene>
    <name evidence="1" type="ORF">FVW20_15435</name>
</gene>
<evidence type="ECO:0000313" key="1">
    <source>
        <dbReference type="EMBL" id="MBG3878366.1"/>
    </source>
</evidence>
<organism evidence="1 2">
    <name type="scientific">Nitratidesulfovibrio oxamicus</name>
    <dbReference type="NCBI Taxonomy" id="32016"/>
    <lineage>
        <taxon>Bacteria</taxon>
        <taxon>Pseudomonadati</taxon>
        <taxon>Thermodesulfobacteriota</taxon>
        <taxon>Desulfovibrionia</taxon>
        <taxon>Desulfovibrionales</taxon>
        <taxon>Desulfovibrionaceae</taxon>
        <taxon>Nitratidesulfovibrio</taxon>
    </lineage>
</organism>
<reference evidence="1 2" key="1">
    <citation type="submission" date="2019-08" db="EMBL/GenBank/DDBJ databases">
        <authorList>
            <person name="Luo N."/>
        </authorList>
    </citation>
    <scope>NUCLEOTIDE SEQUENCE [LARGE SCALE GENOMIC DNA]</scope>
    <source>
        <strain evidence="1 2">NCIMB 9442</strain>
    </source>
</reference>
<name>A0ABS0J7D9_9BACT</name>
<evidence type="ECO:0000313" key="2">
    <source>
        <dbReference type="Proteomes" id="UP001194469"/>
    </source>
</evidence>
<keyword evidence="2" id="KW-1185">Reference proteome</keyword>